<evidence type="ECO:0000256" key="3">
    <source>
        <dbReference type="ARBA" id="ARBA00023237"/>
    </source>
</evidence>
<organism evidence="5 6">
    <name type="scientific">Arsenicibacter rosenii</name>
    <dbReference type="NCBI Taxonomy" id="1750698"/>
    <lineage>
        <taxon>Bacteria</taxon>
        <taxon>Pseudomonadati</taxon>
        <taxon>Bacteroidota</taxon>
        <taxon>Cytophagia</taxon>
        <taxon>Cytophagales</taxon>
        <taxon>Spirosomataceae</taxon>
        <taxon>Arsenicibacter</taxon>
    </lineage>
</organism>
<dbReference type="Pfam" id="PF13620">
    <property type="entry name" value="CarboxypepD_reg"/>
    <property type="match status" value="1"/>
</dbReference>
<protein>
    <recommendedName>
        <fullName evidence="4">Outer membrane protein beta-barrel domain-containing protein</fullName>
    </recommendedName>
</protein>
<dbReference type="Gene3D" id="2.60.40.1120">
    <property type="entry name" value="Carboxypeptidase-like, regulatory domain"/>
    <property type="match status" value="1"/>
</dbReference>
<dbReference type="InterPro" id="IPR037066">
    <property type="entry name" value="Plug_dom_sf"/>
</dbReference>
<keyword evidence="2" id="KW-0472">Membrane</keyword>
<evidence type="ECO:0000256" key="1">
    <source>
        <dbReference type="ARBA" id="ARBA00004442"/>
    </source>
</evidence>
<dbReference type="InterPro" id="IPR013784">
    <property type="entry name" value="Carb-bd-like_fold"/>
</dbReference>
<dbReference type="Proteomes" id="UP000181790">
    <property type="component" value="Unassembled WGS sequence"/>
</dbReference>
<dbReference type="SUPFAM" id="SSF49452">
    <property type="entry name" value="Starch-binding domain-like"/>
    <property type="match status" value="1"/>
</dbReference>
<keyword evidence="6" id="KW-1185">Reference proteome</keyword>
<evidence type="ECO:0000256" key="2">
    <source>
        <dbReference type="ARBA" id="ARBA00023136"/>
    </source>
</evidence>
<feature type="domain" description="Outer membrane protein beta-barrel" evidence="4">
    <location>
        <begin position="378"/>
        <end position="772"/>
    </location>
</feature>
<comment type="subcellular location">
    <subcellularLocation>
        <location evidence="1">Cell outer membrane</location>
    </subcellularLocation>
</comment>
<dbReference type="PANTHER" id="PTHR40980:SF4">
    <property type="entry name" value="TONB-DEPENDENT RECEPTOR-LIKE BETA-BARREL DOMAIN-CONTAINING PROTEIN"/>
    <property type="match status" value="1"/>
</dbReference>
<dbReference type="EMBL" id="MORL01000017">
    <property type="protein sequence ID" value="OIN56963.1"/>
    <property type="molecule type" value="Genomic_DNA"/>
</dbReference>
<dbReference type="SUPFAM" id="SSF56935">
    <property type="entry name" value="Porins"/>
    <property type="match status" value="1"/>
</dbReference>
<proteinExistence type="predicted"/>
<name>A0A1S2VE12_9BACT</name>
<keyword evidence="3" id="KW-0998">Cell outer membrane</keyword>
<reference evidence="5 6" key="1">
    <citation type="submission" date="2016-10" db="EMBL/GenBank/DDBJ databases">
        <title>Arsenicibacter rosenii gen. nov., sp. nov., an efficient arsenic-methylating bacterium isolated from an arsenic-contaminated paddy soil.</title>
        <authorList>
            <person name="Huang K."/>
        </authorList>
    </citation>
    <scope>NUCLEOTIDE SEQUENCE [LARGE SCALE GENOMIC DNA]</scope>
    <source>
        <strain evidence="5 6">SM-1</strain>
    </source>
</reference>
<dbReference type="InterPro" id="IPR036942">
    <property type="entry name" value="Beta-barrel_TonB_sf"/>
</dbReference>
<sequence>MLYARQPAKTVTGQVQDATGKPLELATVRLQRAADSTLVKGAITDAAGKYLIEQVADGTYRVVVTQVGYRRAVSAVFTLTAGEGGAVPVLVMAEDTRMLTEVKVAAKKPFIEQLPDKTVINVENSITSAGGTALEVLEKSPGVVYDSQNDQLKLKGRDGVLVMIDGKPTYLSAADVMNLLRNTPANSVQSIELITKPSAKYDAAGNSGIINIRLKRNNTTNGTNGSLLLGAGYGRFGKGSAGLTLNHRNGPWSLFGNYNYDYRKTYSSVDALREFGTGDHRQTVRNLGYRPGQSNNQTVKAGIDFSPSKQTTLGLMLNGQFNANRAQIDNQNLVYNNAMVQQSLVTLVNASTRKMGRMAVNANVRHSFDQPDREGGPRELTFDADYSQVAISPTDNMTTRRFRTNGDETGTALLQRNIPPSEVVIRAAKLDYVHPFGKTGKLEAGWKSSYVTSDNDVLFETLTDGKWVPDAARTNHFVYDETIHAAYINGSRDWKKWGLQAGLRMEHTQSKGNSITMNKVVERTYTNLFPSLFLTRSLNENNQLRFAYSRRIDRPNYLTLNPFVYVMDPYTYNEGNPFLRPQYTNAFDVGYTYKQEASITLSYNRTSDVISQVNEQVGEVLKQTTINLSVLNNYNLSISFPLTITKWWNMRQSADVFVNQYNAVYLGKPLNNKGIAANLNMSHNLMLPHGITAEVVAFYRSPFIDGMFQGKGTGQLSVGLQKSFWEKKASLKLNVSDVLKTGQFGGYVNNPDVYIRFTSRWETRVARLTFTYNLGKRDLKGIRQRRTSLEDEQRRVN</sequence>
<dbReference type="Gene3D" id="2.170.130.10">
    <property type="entry name" value="TonB-dependent receptor, plug domain"/>
    <property type="match status" value="1"/>
</dbReference>
<evidence type="ECO:0000313" key="6">
    <source>
        <dbReference type="Proteomes" id="UP000181790"/>
    </source>
</evidence>
<dbReference type="Gene3D" id="2.40.170.20">
    <property type="entry name" value="TonB-dependent receptor, beta-barrel domain"/>
    <property type="match status" value="1"/>
</dbReference>
<dbReference type="PANTHER" id="PTHR40980">
    <property type="entry name" value="PLUG DOMAIN-CONTAINING PROTEIN"/>
    <property type="match status" value="1"/>
</dbReference>
<evidence type="ECO:0000259" key="4">
    <source>
        <dbReference type="Pfam" id="PF14905"/>
    </source>
</evidence>
<gene>
    <name evidence="5" type="ORF">BLX24_22550</name>
</gene>
<accession>A0A1S2VE12</accession>
<comment type="caution">
    <text evidence="5">The sequence shown here is derived from an EMBL/GenBank/DDBJ whole genome shotgun (WGS) entry which is preliminary data.</text>
</comment>
<dbReference type="AlphaFoldDB" id="A0A1S2VE12"/>
<dbReference type="Pfam" id="PF14905">
    <property type="entry name" value="OMP_b-brl_3"/>
    <property type="match status" value="1"/>
</dbReference>
<evidence type="ECO:0000313" key="5">
    <source>
        <dbReference type="EMBL" id="OIN56963.1"/>
    </source>
</evidence>
<dbReference type="InterPro" id="IPR041700">
    <property type="entry name" value="OMP_b-brl_3"/>
</dbReference>
<dbReference type="GO" id="GO:0009279">
    <property type="term" value="C:cell outer membrane"/>
    <property type="evidence" value="ECO:0007669"/>
    <property type="project" value="UniProtKB-SubCell"/>
</dbReference>
<dbReference type="GO" id="GO:0030246">
    <property type="term" value="F:carbohydrate binding"/>
    <property type="evidence" value="ECO:0007669"/>
    <property type="project" value="InterPro"/>
</dbReference>